<dbReference type="InterPro" id="IPR001789">
    <property type="entry name" value="Sig_transdc_resp-reg_receiver"/>
</dbReference>
<proteinExistence type="predicted"/>
<keyword evidence="2" id="KW-0238">DNA-binding</keyword>
<evidence type="ECO:0000259" key="5">
    <source>
        <dbReference type="PROSITE" id="PS50110"/>
    </source>
</evidence>
<evidence type="ECO:0000259" key="4">
    <source>
        <dbReference type="PROSITE" id="PS50043"/>
    </source>
</evidence>
<comment type="caution">
    <text evidence="6">The sequence shown here is derived from an EMBL/GenBank/DDBJ whole genome shotgun (WGS) entry which is preliminary data.</text>
</comment>
<evidence type="ECO:0000256" key="3">
    <source>
        <dbReference type="PROSITE-ProRule" id="PRU00169"/>
    </source>
</evidence>
<evidence type="ECO:0000313" key="6">
    <source>
        <dbReference type="EMBL" id="MBF8179274.1"/>
    </source>
</evidence>
<feature type="domain" description="HTH luxR-type" evidence="4">
    <location>
        <begin position="148"/>
        <end position="213"/>
    </location>
</feature>
<evidence type="ECO:0000256" key="1">
    <source>
        <dbReference type="ARBA" id="ARBA00022553"/>
    </source>
</evidence>
<keyword evidence="1 3" id="KW-0597">Phosphoprotein</keyword>
<feature type="domain" description="Response regulatory" evidence="5">
    <location>
        <begin position="5"/>
        <end position="125"/>
    </location>
</feature>
<gene>
    <name evidence="6" type="ORF">IXC47_16450</name>
</gene>
<dbReference type="SUPFAM" id="SSF46894">
    <property type="entry name" value="C-terminal effector domain of the bipartite response regulators"/>
    <property type="match status" value="1"/>
</dbReference>
<dbReference type="Pfam" id="PF00196">
    <property type="entry name" value="GerE"/>
    <property type="match status" value="1"/>
</dbReference>
<dbReference type="RefSeq" id="WP_195876365.1">
    <property type="nucleotide sequence ID" value="NZ_JADOEL010000017.1"/>
</dbReference>
<accession>A0ABS0EWQ4</accession>
<dbReference type="Gene3D" id="3.40.50.2300">
    <property type="match status" value="1"/>
</dbReference>
<dbReference type="SUPFAM" id="SSF52172">
    <property type="entry name" value="CheY-like"/>
    <property type="match status" value="1"/>
</dbReference>
<dbReference type="CDD" id="cd06170">
    <property type="entry name" value="LuxR_C_like"/>
    <property type="match status" value="1"/>
</dbReference>
<dbReference type="InterPro" id="IPR011006">
    <property type="entry name" value="CheY-like_superfamily"/>
</dbReference>
<evidence type="ECO:0000313" key="7">
    <source>
        <dbReference type="Proteomes" id="UP000657372"/>
    </source>
</evidence>
<dbReference type="InterPro" id="IPR000792">
    <property type="entry name" value="Tscrpt_reg_LuxR_C"/>
</dbReference>
<protein>
    <submittedName>
        <fullName evidence="6">Response regulator</fullName>
    </submittedName>
</protein>
<dbReference type="PANTHER" id="PTHR45566">
    <property type="entry name" value="HTH-TYPE TRANSCRIPTIONAL REGULATOR YHJB-RELATED"/>
    <property type="match status" value="1"/>
</dbReference>
<dbReference type="SMART" id="SM00448">
    <property type="entry name" value="REC"/>
    <property type="match status" value="1"/>
</dbReference>
<dbReference type="PROSITE" id="PS50043">
    <property type="entry name" value="HTH_LUXR_2"/>
    <property type="match status" value="1"/>
</dbReference>
<organism evidence="6 7">
    <name type="scientific">Herminiimonas contaminans</name>
    <dbReference type="NCBI Taxonomy" id="1111140"/>
    <lineage>
        <taxon>Bacteria</taxon>
        <taxon>Pseudomonadati</taxon>
        <taxon>Pseudomonadota</taxon>
        <taxon>Betaproteobacteria</taxon>
        <taxon>Burkholderiales</taxon>
        <taxon>Oxalobacteraceae</taxon>
        <taxon>Herminiimonas</taxon>
    </lineage>
</organism>
<dbReference type="Proteomes" id="UP000657372">
    <property type="component" value="Unassembled WGS sequence"/>
</dbReference>
<dbReference type="Pfam" id="PF00072">
    <property type="entry name" value="Response_reg"/>
    <property type="match status" value="1"/>
</dbReference>
<dbReference type="InterPro" id="IPR016032">
    <property type="entry name" value="Sig_transdc_resp-reg_C-effctor"/>
</dbReference>
<feature type="modified residue" description="4-aspartylphosphate" evidence="3">
    <location>
        <position position="56"/>
    </location>
</feature>
<reference evidence="6 7" key="1">
    <citation type="submission" date="2020-11" db="EMBL/GenBank/DDBJ databases">
        <title>WGS of Herminiimonas contaminans strain Marseille-Q4544 isolated from planarians Schmidtea mediterranea.</title>
        <authorList>
            <person name="Kangale L."/>
        </authorList>
    </citation>
    <scope>NUCLEOTIDE SEQUENCE [LARGE SCALE GENOMIC DNA]</scope>
    <source>
        <strain evidence="6 7">Marseille-Q4544</strain>
    </source>
</reference>
<dbReference type="EMBL" id="JADOEL010000017">
    <property type="protein sequence ID" value="MBF8179274.1"/>
    <property type="molecule type" value="Genomic_DNA"/>
</dbReference>
<sequence length="216" mass="24275">MKKQTVIIADDHPLILMGLRDLVEKDTSFELTGAVSSSSALIALARENPAEIFITDYSMPGDDVYGDGIRLIKYLIRHFPQTKILIVTMMSNPMIISALYDAGVYAVVRKSDDPAEFIAALHILRLGRKYFPPGFQKDSKANERTKFIGERINSLSPKEFEVLRYFIQGKPIMQVALHLNRSIKTVSGQKIAAMHKLNVKTDQELIAFCLETGLFQ</sequence>
<keyword evidence="7" id="KW-1185">Reference proteome</keyword>
<dbReference type="PROSITE" id="PS50110">
    <property type="entry name" value="RESPONSE_REGULATORY"/>
    <property type="match status" value="1"/>
</dbReference>
<dbReference type="CDD" id="cd17535">
    <property type="entry name" value="REC_NarL-like"/>
    <property type="match status" value="1"/>
</dbReference>
<evidence type="ECO:0000256" key="2">
    <source>
        <dbReference type="ARBA" id="ARBA00023125"/>
    </source>
</evidence>
<dbReference type="InterPro" id="IPR051015">
    <property type="entry name" value="EvgA-like"/>
</dbReference>
<dbReference type="PANTHER" id="PTHR45566:SF2">
    <property type="entry name" value="NARL SUBFAMILY"/>
    <property type="match status" value="1"/>
</dbReference>
<name>A0ABS0EWQ4_9BURK</name>
<dbReference type="SMART" id="SM00421">
    <property type="entry name" value="HTH_LUXR"/>
    <property type="match status" value="1"/>
</dbReference>
<dbReference type="InterPro" id="IPR058245">
    <property type="entry name" value="NreC/VraR/RcsB-like_REC"/>
</dbReference>